<dbReference type="Proteomes" id="UP000683000">
    <property type="component" value="Unassembled WGS sequence"/>
</dbReference>
<name>A0A8I2YDK0_9AGAM</name>
<feature type="compositionally biased region" description="Basic and acidic residues" evidence="1">
    <location>
        <begin position="132"/>
        <end position="145"/>
    </location>
</feature>
<feature type="region of interest" description="Disordered" evidence="1">
    <location>
        <begin position="1"/>
        <end position="90"/>
    </location>
</feature>
<keyword evidence="3" id="KW-1185">Reference proteome</keyword>
<comment type="caution">
    <text evidence="2">The sequence shown here is derived from an EMBL/GenBank/DDBJ whole genome shotgun (WGS) entry which is preliminary data.</text>
</comment>
<gene>
    <name evidence="2" type="ORF">JVT61DRAFT_12574</name>
</gene>
<reference evidence="2" key="1">
    <citation type="submission" date="2021-03" db="EMBL/GenBank/DDBJ databases">
        <title>Evolutionary innovations through gain and loss of genes in the ectomycorrhizal Boletales.</title>
        <authorList>
            <person name="Wu G."/>
            <person name="Miyauchi S."/>
            <person name="Morin E."/>
            <person name="Yang Z.-L."/>
            <person name="Xu J."/>
            <person name="Martin F.M."/>
        </authorList>
    </citation>
    <scope>NUCLEOTIDE SEQUENCE</scope>
    <source>
        <strain evidence="2">BR01</strain>
    </source>
</reference>
<sequence>MRAASKKHGNWLSRLPGQRRKNSMQMGYRSFSQARHSDRSSTSMLQQARGTELIVKPAGSRKKLKASSWQPGGSKTTHVNNETRRDKKLTKNNCDFGRTRFEKRRVGWAKPKRGKLEGTPPKSWVKNASGIKCEDGNEHSSDEGMRLMVGARKSDGRR</sequence>
<proteinExistence type="predicted"/>
<dbReference type="AlphaFoldDB" id="A0A8I2YDK0"/>
<evidence type="ECO:0000256" key="1">
    <source>
        <dbReference type="SAM" id="MobiDB-lite"/>
    </source>
</evidence>
<feature type="region of interest" description="Disordered" evidence="1">
    <location>
        <begin position="106"/>
        <end position="158"/>
    </location>
</feature>
<evidence type="ECO:0000313" key="2">
    <source>
        <dbReference type="EMBL" id="KAG6369947.1"/>
    </source>
</evidence>
<protein>
    <submittedName>
        <fullName evidence="2">Uncharacterized protein</fullName>
    </submittedName>
</protein>
<evidence type="ECO:0000313" key="3">
    <source>
        <dbReference type="Proteomes" id="UP000683000"/>
    </source>
</evidence>
<feature type="compositionally biased region" description="Polar residues" evidence="1">
    <location>
        <begin position="67"/>
        <end position="80"/>
    </location>
</feature>
<accession>A0A8I2YDK0</accession>
<feature type="compositionally biased region" description="Polar residues" evidence="1">
    <location>
        <begin position="30"/>
        <end position="49"/>
    </location>
</feature>
<organism evidence="2 3">
    <name type="scientific">Boletus reticuloceps</name>
    <dbReference type="NCBI Taxonomy" id="495285"/>
    <lineage>
        <taxon>Eukaryota</taxon>
        <taxon>Fungi</taxon>
        <taxon>Dikarya</taxon>
        <taxon>Basidiomycota</taxon>
        <taxon>Agaricomycotina</taxon>
        <taxon>Agaricomycetes</taxon>
        <taxon>Agaricomycetidae</taxon>
        <taxon>Boletales</taxon>
        <taxon>Boletineae</taxon>
        <taxon>Boletaceae</taxon>
        <taxon>Boletoideae</taxon>
        <taxon>Boletus</taxon>
    </lineage>
</organism>
<dbReference type="EMBL" id="JAGFBS010000059">
    <property type="protein sequence ID" value="KAG6369947.1"/>
    <property type="molecule type" value="Genomic_DNA"/>
</dbReference>